<feature type="compositionally biased region" description="Basic and acidic residues" evidence="3">
    <location>
        <begin position="195"/>
        <end position="232"/>
    </location>
</feature>
<dbReference type="Proteomes" id="UP000077266">
    <property type="component" value="Unassembled WGS sequence"/>
</dbReference>
<evidence type="ECO:0000256" key="1">
    <source>
        <dbReference type="ARBA" id="ARBA00004123"/>
    </source>
</evidence>
<dbReference type="GO" id="GO:0005634">
    <property type="term" value="C:nucleus"/>
    <property type="evidence" value="ECO:0007669"/>
    <property type="project" value="UniProtKB-SubCell"/>
</dbReference>
<reference evidence="5 6" key="1">
    <citation type="journal article" date="2016" name="Mol. Biol. Evol.">
        <title>Comparative Genomics of Early-Diverging Mushroom-Forming Fungi Provides Insights into the Origins of Lignocellulose Decay Capabilities.</title>
        <authorList>
            <person name="Nagy L.G."/>
            <person name="Riley R."/>
            <person name="Tritt A."/>
            <person name="Adam C."/>
            <person name="Daum C."/>
            <person name="Floudas D."/>
            <person name="Sun H."/>
            <person name="Yadav J.S."/>
            <person name="Pangilinan J."/>
            <person name="Larsson K.H."/>
            <person name="Matsuura K."/>
            <person name="Barry K."/>
            <person name="Labutti K."/>
            <person name="Kuo R."/>
            <person name="Ohm R.A."/>
            <person name="Bhattacharya S.S."/>
            <person name="Shirouzu T."/>
            <person name="Yoshinaga Y."/>
            <person name="Martin F.M."/>
            <person name="Grigoriev I.V."/>
            <person name="Hibbett D.S."/>
        </authorList>
    </citation>
    <scope>NUCLEOTIDE SEQUENCE [LARGE SCALE GENOMIC DNA]</scope>
    <source>
        <strain evidence="5 6">HHB12029</strain>
    </source>
</reference>
<dbReference type="InterPro" id="IPR056513">
    <property type="entry name" value="INO80F"/>
</dbReference>
<feature type="compositionally biased region" description="Polar residues" evidence="3">
    <location>
        <begin position="163"/>
        <end position="173"/>
    </location>
</feature>
<dbReference type="OrthoDB" id="10070927at2759"/>
<keyword evidence="6" id="KW-1185">Reference proteome</keyword>
<organism evidence="5 6">
    <name type="scientific">Exidia glandulosa HHB12029</name>
    <dbReference type="NCBI Taxonomy" id="1314781"/>
    <lineage>
        <taxon>Eukaryota</taxon>
        <taxon>Fungi</taxon>
        <taxon>Dikarya</taxon>
        <taxon>Basidiomycota</taxon>
        <taxon>Agaricomycotina</taxon>
        <taxon>Agaricomycetes</taxon>
        <taxon>Auriculariales</taxon>
        <taxon>Exidiaceae</taxon>
        <taxon>Exidia</taxon>
    </lineage>
</organism>
<feature type="compositionally biased region" description="Basic and acidic residues" evidence="3">
    <location>
        <begin position="1"/>
        <end position="12"/>
    </location>
</feature>
<feature type="compositionally biased region" description="Basic and acidic residues" evidence="3">
    <location>
        <begin position="24"/>
        <end position="34"/>
    </location>
</feature>
<feature type="compositionally biased region" description="Low complexity" evidence="3">
    <location>
        <begin position="107"/>
        <end position="123"/>
    </location>
</feature>
<protein>
    <recommendedName>
        <fullName evidence="4">INO80 complex subunit F domain-containing protein</fullName>
    </recommendedName>
</protein>
<feature type="compositionally biased region" description="Basic and acidic residues" evidence="3">
    <location>
        <begin position="259"/>
        <end position="270"/>
    </location>
</feature>
<accession>A0A165QN66</accession>
<gene>
    <name evidence="5" type="ORF">EXIGLDRAFT_827800</name>
</gene>
<feature type="domain" description="INO80 complex subunit F" evidence="4">
    <location>
        <begin position="30"/>
        <end position="70"/>
    </location>
</feature>
<evidence type="ECO:0000313" key="6">
    <source>
        <dbReference type="Proteomes" id="UP000077266"/>
    </source>
</evidence>
<evidence type="ECO:0000313" key="5">
    <source>
        <dbReference type="EMBL" id="KZW03848.1"/>
    </source>
</evidence>
<comment type="subcellular location">
    <subcellularLocation>
        <location evidence="1">Nucleus</location>
    </subcellularLocation>
</comment>
<dbReference type="STRING" id="1314781.A0A165QN66"/>
<sequence>MSSSHHQLDQPHHSPSRQHAHTQTTDEARYQQKYRDLKKKENEKLLMQVMQTKHNIQRLRLERSILYEKLGSDQHRHHHPQASSRSAQPHAHHHHHHHHTPQPQPAPYQSAALPPYPTSSSASSRHHHSSRHHAPPPQQYAPQHVPYAGEPSRPKLHTHDTQRSTSAGASSRSPVHAAPRTDDRHLVPIQSVRDAGQHEPSPREYYEERDRDRDRDRERAPADPEWRRRESIDDLSDILPSVAAVLRGSNEPRKRKRSESRDPERDHREPSAAPMSVDDA</sequence>
<feature type="region of interest" description="Disordered" evidence="3">
    <location>
        <begin position="1"/>
        <end position="34"/>
    </location>
</feature>
<name>A0A165QN66_EXIGL</name>
<dbReference type="AlphaFoldDB" id="A0A165QN66"/>
<feature type="compositionally biased region" description="Basic residues" evidence="3">
    <location>
        <begin position="124"/>
        <end position="134"/>
    </location>
</feature>
<dbReference type="InParanoid" id="A0A165QN66"/>
<feature type="compositionally biased region" description="Basic residues" evidence="3">
    <location>
        <begin position="90"/>
        <end position="100"/>
    </location>
</feature>
<feature type="region of interest" description="Disordered" evidence="3">
    <location>
        <begin position="72"/>
        <end position="280"/>
    </location>
</feature>
<dbReference type="EMBL" id="KV425882">
    <property type="protein sequence ID" value="KZW03848.1"/>
    <property type="molecule type" value="Genomic_DNA"/>
</dbReference>
<keyword evidence="2" id="KW-0539">Nucleus</keyword>
<proteinExistence type="predicted"/>
<evidence type="ECO:0000256" key="2">
    <source>
        <dbReference type="ARBA" id="ARBA00023242"/>
    </source>
</evidence>
<evidence type="ECO:0000256" key="3">
    <source>
        <dbReference type="SAM" id="MobiDB-lite"/>
    </source>
</evidence>
<evidence type="ECO:0000259" key="4">
    <source>
        <dbReference type="Pfam" id="PF24245"/>
    </source>
</evidence>
<dbReference type="Pfam" id="PF24245">
    <property type="entry name" value="INO80F"/>
    <property type="match status" value="1"/>
</dbReference>